<evidence type="ECO:0000256" key="2">
    <source>
        <dbReference type="ARBA" id="ARBA00006499"/>
    </source>
</evidence>
<dbReference type="InterPro" id="IPR050565">
    <property type="entry name" value="LYPA1-2/EST-like"/>
</dbReference>
<proteinExistence type="inferred from homology"/>
<evidence type="ECO:0000313" key="13">
    <source>
        <dbReference type="Proteomes" id="UP001142055"/>
    </source>
</evidence>
<dbReference type="GO" id="GO:0008474">
    <property type="term" value="F:palmitoyl-(protein) hydrolase activity"/>
    <property type="evidence" value="ECO:0007669"/>
    <property type="project" value="UniProtKB-EC"/>
</dbReference>
<dbReference type="AlphaFoldDB" id="A0A9Q0M435"/>
<dbReference type="PANTHER" id="PTHR10655">
    <property type="entry name" value="LYSOPHOSPHOLIPASE-RELATED"/>
    <property type="match status" value="1"/>
</dbReference>
<evidence type="ECO:0000256" key="9">
    <source>
        <dbReference type="ARBA" id="ARBA00047337"/>
    </source>
</evidence>
<evidence type="ECO:0000259" key="11">
    <source>
        <dbReference type="Pfam" id="PF02230"/>
    </source>
</evidence>
<dbReference type="OMA" id="WYDILAM"/>
<evidence type="ECO:0000256" key="4">
    <source>
        <dbReference type="ARBA" id="ARBA00022490"/>
    </source>
</evidence>
<comment type="subcellular location">
    <subcellularLocation>
        <location evidence="1">Cytoplasm</location>
    </subcellularLocation>
</comment>
<dbReference type="GO" id="GO:0005737">
    <property type="term" value="C:cytoplasm"/>
    <property type="evidence" value="ECO:0007669"/>
    <property type="project" value="UniProtKB-SubCell"/>
</dbReference>
<name>A0A9Q0M435_BLOTA</name>
<comment type="similarity">
    <text evidence="2">Belongs to the AB hydrolase superfamily. AB hydrolase 2 family.</text>
</comment>
<evidence type="ECO:0000256" key="7">
    <source>
        <dbReference type="ARBA" id="ARBA00023098"/>
    </source>
</evidence>
<keyword evidence="4" id="KW-0963">Cytoplasm</keyword>
<organism evidence="12 13">
    <name type="scientific">Blomia tropicalis</name>
    <name type="common">Mite</name>
    <dbReference type="NCBI Taxonomy" id="40697"/>
    <lineage>
        <taxon>Eukaryota</taxon>
        <taxon>Metazoa</taxon>
        <taxon>Ecdysozoa</taxon>
        <taxon>Arthropoda</taxon>
        <taxon>Chelicerata</taxon>
        <taxon>Arachnida</taxon>
        <taxon>Acari</taxon>
        <taxon>Acariformes</taxon>
        <taxon>Sarcoptiformes</taxon>
        <taxon>Astigmata</taxon>
        <taxon>Glycyphagoidea</taxon>
        <taxon>Echimyopodidae</taxon>
        <taxon>Blomia</taxon>
    </lineage>
</organism>
<dbReference type="GO" id="GO:0052689">
    <property type="term" value="F:carboxylic ester hydrolase activity"/>
    <property type="evidence" value="ECO:0007669"/>
    <property type="project" value="TreeGrafter"/>
</dbReference>
<evidence type="ECO:0000313" key="12">
    <source>
        <dbReference type="EMBL" id="KAJ6218494.1"/>
    </source>
</evidence>
<keyword evidence="6" id="KW-0276">Fatty acid metabolism</keyword>
<evidence type="ECO:0000256" key="6">
    <source>
        <dbReference type="ARBA" id="ARBA00022832"/>
    </source>
</evidence>
<evidence type="ECO:0000256" key="3">
    <source>
        <dbReference type="ARBA" id="ARBA00012423"/>
    </source>
</evidence>
<dbReference type="InterPro" id="IPR003140">
    <property type="entry name" value="PLipase/COase/thioEstase"/>
</dbReference>
<dbReference type="Proteomes" id="UP001142055">
    <property type="component" value="Chromosome 3"/>
</dbReference>
<evidence type="ECO:0000256" key="10">
    <source>
        <dbReference type="ARBA" id="ARBA00048656"/>
    </source>
</evidence>
<comment type="catalytic activity">
    <reaction evidence="9">
        <text>S-hexadecanoyl-L-cysteinyl-[protein] + H2O = L-cysteinyl-[protein] + hexadecanoate + H(+)</text>
        <dbReference type="Rhea" id="RHEA:19233"/>
        <dbReference type="Rhea" id="RHEA-COMP:10131"/>
        <dbReference type="Rhea" id="RHEA-COMP:11032"/>
        <dbReference type="ChEBI" id="CHEBI:7896"/>
        <dbReference type="ChEBI" id="CHEBI:15377"/>
        <dbReference type="ChEBI" id="CHEBI:15378"/>
        <dbReference type="ChEBI" id="CHEBI:29950"/>
        <dbReference type="ChEBI" id="CHEBI:74151"/>
        <dbReference type="EC" id="3.1.2.22"/>
    </reaction>
</comment>
<dbReference type="Pfam" id="PF02230">
    <property type="entry name" value="Abhydrolase_2"/>
    <property type="match status" value="1"/>
</dbReference>
<dbReference type="EMBL" id="JAPWDV010000003">
    <property type="protein sequence ID" value="KAJ6218494.1"/>
    <property type="molecule type" value="Genomic_DNA"/>
</dbReference>
<protein>
    <recommendedName>
        <fullName evidence="3">palmitoyl-protein hydrolase</fullName>
        <ecNumber evidence="3">3.1.2.22</ecNumber>
    </recommendedName>
    <alternativeName>
        <fullName evidence="8">Palmitoyl-protein hydrolase</fullName>
    </alternativeName>
</protein>
<gene>
    <name evidence="12" type="ORF">RDWZM_009651</name>
</gene>
<dbReference type="SUPFAM" id="SSF53474">
    <property type="entry name" value="alpha/beta-Hydrolases"/>
    <property type="match status" value="1"/>
</dbReference>
<keyword evidence="13" id="KW-1185">Reference proteome</keyword>
<keyword evidence="7" id="KW-0443">Lipid metabolism</keyword>
<dbReference type="GO" id="GO:0006631">
    <property type="term" value="P:fatty acid metabolic process"/>
    <property type="evidence" value="ECO:0007669"/>
    <property type="project" value="UniProtKB-KW"/>
</dbReference>
<dbReference type="PANTHER" id="PTHR10655:SF68">
    <property type="entry name" value="PALMITOYL-PROTEIN HYDROLASE"/>
    <property type="match status" value="1"/>
</dbReference>
<dbReference type="EC" id="3.1.2.22" evidence="3"/>
<sequence length="206" mass="22381">MSRHVIVPAVGRQTASIIFLHGLGDTGHGWSSSLAAIKPPSVKLICPTAQTMPVTLNGGFPMPSWFDLFSLDSTGPVDKEGIEKAQKLIHELIGAEEKEGIDSKKIILGGFSQGGALALYSGLTYPKPLGGIVALSCWIPMHEKLAMNSCVNLNTPVLQCHGDVDHIVPLKWGQMTSEFLKKHLTKYEFKTYRGLMHSSCEQVRNG</sequence>
<evidence type="ECO:0000256" key="5">
    <source>
        <dbReference type="ARBA" id="ARBA00022801"/>
    </source>
</evidence>
<feature type="domain" description="Phospholipase/carboxylesterase/thioesterase" evidence="11">
    <location>
        <begin position="4"/>
        <end position="202"/>
    </location>
</feature>
<dbReference type="FunFam" id="3.40.50.1820:FF:000010">
    <property type="entry name" value="Acyl-protein thioesterase 2"/>
    <property type="match status" value="1"/>
</dbReference>
<dbReference type="Gene3D" id="3.40.50.1820">
    <property type="entry name" value="alpha/beta hydrolase"/>
    <property type="match status" value="1"/>
</dbReference>
<evidence type="ECO:0000256" key="1">
    <source>
        <dbReference type="ARBA" id="ARBA00004496"/>
    </source>
</evidence>
<reference evidence="12" key="1">
    <citation type="submission" date="2022-12" db="EMBL/GenBank/DDBJ databases">
        <title>Genome assemblies of Blomia tropicalis.</title>
        <authorList>
            <person name="Cui Y."/>
        </authorList>
    </citation>
    <scope>NUCLEOTIDE SEQUENCE</scope>
    <source>
        <tissue evidence="12">Adult mites</tissue>
    </source>
</reference>
<keyword evidence="5" id="KW-0378">Hydrolase</keyword>
<comment type="catalytic activity">
    <reaction evidence="10">
        <text>1-hexadecanoyl-sn-glycero-3-phosphocholine + H2O = sn-glycerol 3-phosphocholine + hexadecanoate + H(+)</text>
        <dbReference type="Rhea" id="RHEA:40435"/>
        <dbReference type="ChEBI" id="CHEBI:7896"/>
        <dbReference type="ChEBI" id="CHEBI:15377"/>
        <dbReference type="ChEBI" id="CHEBI:15378"/>
        <dbReference type="ChEBI" id="CHEBI:16870"/>
        <dbReference type="ChEBI" id="CHEBI:72998"/>
    </reaction>
    <physiologicalReaction direction="left-to-right" evidence="10">
        <dbReference type="Rhea" id="RHEA:40436"/>
    </physiologicalReaction>
</comment>
<evidence type="ECO:0000256" key="8">
    <source>
        <dbReference type="ARBA" id="ARBA00031195"/>
    </source>
</evidence>
<dbReference type="InterPro" id="IPR029058">
    <property type="entry name" value="AB_hydrolase_fold"/>
</dbReference>
<comment type="caution">
    <text evidence="12">The sequence shown here is derived from an EMBL/GenBank/DDBJ whole genome shotgun (WGS) entry which is preliminary data.</text>
</comment>
<accession>A0A9Q0M435</accession>